<dbReference type="InterPro" id="IPR035906">
    <property type="entry name" value="MetI-like_sf"/>
</dbReference>
<evidence type="ECO:0000256" key="2">
    <source>
        <dbReference type="ARBA" id="ARBA00022448"/>
    </source>
</evidence>
<protein>
    <submittedName>
        <fullName evidence="9">Binding--dependent transport system inner membrane component family protein</fullName>
    </submittedName>
</protein>
<feature type="domain" description="ABC transmembrane type-1" evidence="8">
    <location>
        <begin position="65"/>
        <end position="278"/>
    </location>
</feature>
<dbReference type="SUPFAM" id="SSF161098">
    <property type="entry name" value="MetI-like"/>
    <property type="match status" value="1"/>
</dbReference>
<evidence type="ECO:0000313" key="10">
    <source>
        <dbReference type="Proteomes" id="UP000035722"/>
    </source>
</evidence>
<dbReference type="STRING" id="861266.ARTSIC4J27_363"/>
<organism evidence="9 10">
    <name type="scientific">Pseudarthrobacter siccitolerans</name>
    <dbReference type="NCBI Taxonomy" id="861266"/>
    <lineage>
        <taxon>Bacteria</taxon>
        <taxon>Bacillati</taxon>
        <taxon>Actinomycetota</taxon>
        <taxon>Actinomycetes</taxon>
        <taxon>Micrococcales</taxon>
        <taxon>Micrococcaceae</taxon>
        <taxon>Pseudarthrobacter</taxon>
    </lineage>
</organism>
<feature type="transmembrane region" description="Helical" evidence="7">
    <location>
        <begin position="69"/>
        <end position="90"/>
    </location>
</feature>
<name>A0A024GXV7_9MICC</name>
<dbReference type="CDD" id="cd06261">
    <property type="entry name" value="TM_PBP2"/>
    <property type="match status" value="1"/>
</dbReference>
<evidence type="ECO:0000256" key="1">
    <source>
        <dbReference type="ARBA" id="ARBA00004651"/>
    </source>
</evidence>
<evidence type="ECO:0000256" key="6">
    <source>
        <dbReference type="ARBA" id="ARBA00023136"/>
    </source>
</evidence>
<reference evidence="10" key="1">
    <citation type="journal article" date="2014" name="Genome Announc.">
        <title>Genome Sequence of Arthrobacter siccitolerans 4J27, a Xeroprotectant-Producing Desiccation-Tolerant Microorganism.</title>
        <authorList>
            <person name="Manzanera M."/>
            <person name="Santa-Cruz-Calvo L."/>
            <person name="Vilchez J.I."/>
            <person name="Garcia-Fontana C."/>
            <person name="Silva-Castro G.A."/>
            <person name="Calvo C."/>
            <person name="Gonzalez-Lopez J."/>
        </authorList>
    </citation>
    <scope>NUCLEOTIDE SEQUENCE [LARGE SCALE GENOMIC DNA]</scope>
    <source>
        <strain evidence="10">4J27</strain>
    </source>
</reference>
<feature type="transmembrane region" description="Helical" evidence="7">
    <location>
        <begin position="102"/>
        <end position="119"/>
    </location>
</feature>
<dbReference type="GO" id="GO:0005886">
    <property type="term" value="C:plasma membrane"/>
    <property type="evidence" value="ECO:0007669"/>
    <property type="project" value="UniProtKB-SubCell"/>
</dbReference>
<dbReference type="PANTHER" id="PTHR30193:SF37">
    <property type="entry name" value="INNER MEMBRANE ABC TRANSPORTER PERMEASE PROTEIN YCJO"/>
    <property type="match status" value="1"/>
</dbReference>
<comment type="caution">
    <text evidence="9">The sequence shown here is derived from an EMBL/GenBank/DDBJ whole genome shotgun (WGS) entry which is preliminary data.</text>
</comment>
<dbReference type="PANTHER" id="PTHR30193">
    <property type="entry name" value="ABC TRANSPORTER PERMEASE PROTEIN"/>
    <property type="match status" value="1"/>
</dbReference>
<dbReference type="InterPro" id="IPR000515">
    <property type="entry name" value="MetI-like"/>
</dbReference>
<feature type="transmembrane region" description="Helical" evidence="7">
    <location>
        <begin position="151"/>
        <end position="176"/>
    </location>
</feature>
<keyword evidence="10" id="KW-1185">Reference proteome</keyword>
<accession>A0A024GXV7</accession>
<feature type="transmembrane region" description="Helical" evidence="7">
    <location>
        <begin position="7"/>
        <end position="28"/>
    </location>
</feature>
<feature type="transmembrane region" description="Helical" evidence="7">
    <location>
        <begin position="260"/>
        <end position="279"/>
    </location>
</feature>
<dbReference type="EMBL" id="CAQI01000027">
    <property type="protein sequence ID" value="CCQ44437.1"/>
    <property type="molecule type" value="Genomic_DNA"/>
</dbReference>
<dbReference type="Pfam" id="PF00528">
    <property type="entry name" value="BPD_transp_1"/>
    <property type="match status" value="1"/>
</dbReference>
<keyword evidence="4 7" id="KW-0812">Transmembrane</keyword>
<dbReference type="GO" id="GO:0055085">
    <property type="term" value="P:transmembrane transport"/>
    <property type="evidence" value="ECO:0007669"/>
    <property type="project" value="InterPro"/>
</dbReference>
<proteinExistence type="inferred from homology"/>
<comment type="similarity">
    <text evidence="7">Belongs to the binding-protein-dependent transport system permease family.</text>
</comment>
<evidence type="ECO:0000259" key="8">
    <source>
        <dbReference type="PROSITE" id="PS50928"/>
    </source>
</evidence>
<evidence type="ECO:0000256" key="5">
    <source>
        <dbReference type="ARBA" id="ARBA00022989"/>
    </source>
</evidence>
<keyword evidence="3" id="KW-1003">Cell membrane</keyword>
<evidence type="ECO:0000256" key="7">
    <source>
        <dbReference type="RuleBase" id="RU363032"/>
    </source>
</evidence>
<keyword evidence="5 7" id="KW-1133">Transmembrane helix</keyword>
<dbReference type="AlphaFoldDB" id="A0A024GXV7"/>
<comment type="subcellular location">
    <subcellularLocation>
        <location evidence="1 7">Cell membrane</location>
        <topology evidence="1 7">Multi-pass membrane protein</topology>
    </subcellularLocation>
</comment>
<evidence type="ECO:0000256" key="3">
    <source>
        <dbReference type="ARBA" id="ARBA00022475"/>
    </source>
</evidence>
<dbReference type="InterPro" id="IPR051393">
    <property type="entry name" value="ABC_transporter_permease"/>
</dbReference>
<dbReference type="Gene3D" id="1.10.3720.10">
    <property type="entry name" value="MetI-like"/>
    <property type="match status" value="1"/>
</dbReference>
<feature type="transmembrane region" description="Helical" evidence="7">
    <location>
        <begin position="197"/>
        <end position="219"/>
    </location>
</feature>
<gene>
    <name evidence="9" type="primary">msmF</name>
    <name evidence="9" type="ORF">ARTSIC4J27_363</name>
</gene>
<evidence type="ECO:0000256" key="4">
    <source>
        <dbReference type="ARBA" id="ARBA00022692"/>
    </source>
</evidence>
<keyword evidence="6 7" id="KW-0472">Membrane</keyword>
<dbReference type="PROSITE" id="PS50928">
    <property type="entry name" value="ABC_TM1"/>
    <property type="match status" value="1"/>
</dbReference>
<sequence length="288" mass="30683">MGGVRVPFWFVLPAVLGYAAVVLVPNIGGAVLSFTNWDGYTTAIDFVGFANFTRVLEDDNAVRAIGNTFLLTIVVSLGQNLLGLLLALGLHTKVKTRMVLRLIFFLPVVLTPIVVGYLWKYLLTPEGTVNQVLAAVGLENLQQDWLGNPNLALFSVCASIIWSGSGFSMVIYLAGLQAVPPELLEAAAIDGAGPIRSTISIVLPLINGAIVVNLLLAVLGNLKQFDSVFAMTNGGPAGSTETMATVVYKTAFLYLQYPSALAQGVVLTIVVGVIGFLQYRITQRKALA</sequence>
<evidence type="ECO:0000313" key="9">
    <source>
        <dbReference type="EMBL" id="CCQ44437.1"/>
    </source>
</evidence>
<dbReference type="Proteomes" id="UP000035722">
    <property type="component" value="Unassembled WGS sequence"/>
</dbReference>
<keyword evidence="2 7" id="KW-0813">Transport</keyword>